<evidence type="ECO:0000313" key="2">
    <source>
        <dbReference type="EMBL" id="QDT54794.1"/>
    </source>
</evidence>
<evidence type="ECO:0000313" key="3">
    <source>
        <dbReference type="Proteomes" id="UP000315700"/>
    </source>
</evidence>
<feature type="compositionally biased region" description="Polar residues" evidence="1">
    <location>
        <begin position="20"/>
        <end position="29"/>
    </location>
</feature>
<name>A0A517SF78_9PLAN</name>
<gene>
    <name evidence="2" type="ORF">Pan44_28320</name>
</gene>
<dbReference type="Proteomes" id="UP000315700">
    <property type="component" value="Chromosome"/>
</dbReference>
<accession>A0A517SF78</accession>
<reference evidence="2 3" key="1">
    <citation type="submission" date="2019-02" db="EMBL/GenBank/DDBJ databases">
        <title>Deep-cultivation of Planctomycetes and their phenomic and genomic characterization uncovers novel biology.</title>
        <authorList>
            <person name="Wiegand S."/>
            <person name="Jogler M."/>
            <person name="Boedeker C."/>
            <person name="Pinto D."/>
            <person name="Vollmers J."/>
            <person name="Rivas-Marin E."/>
            <person name="Kohn T."/>
            <person name="Peeters S.H."/>
            <person name="Heuer A."/>
            <person name="Rast P."/>
            <person name="Oberbeckmann S."/>
            <person name="Bunk B."/>
            <person name="Jeske O."/>
            <person name="Meyerdierks A."/>
            <person name="Storesund J.E."/>
            <person name="Kallscheuer N."/>
            <person name="Luecker S."/>
            <person name="Lage O.M."/>
            <person name="Pohl T."/>
            <person name="Merkel B.J."/>
            <person name="Hornburger P."/>
            <person name="Mueller R.-W."/>
            <person name="Bruemmer F."/>
            <person name="Labrenz M."/>
            <person name="Spormann A.M."/>
            <person name="Op den Camp H."/>
            <person name="Overmann J."/>
            <person name="Amann R."/>
            <person name="Jetten M.S.M."/>
            <person name="Mascher T."/>
            <person name="Medema M.H."/>
            <person name="Devos D.P."/>
            <person name="Kaster A.-K."/>
            <person name="Ovreas L."/>
            <person name="Rohde M."/>
            <person name="Galperin M.Y."/>
            <person name="Jogler C."/>
        </authorList>
    </citation>
    <scope>NUCLEOTIDE SEQUENCE [LARGE SCALE GENOMIC DNA]</scope>
    <source>
        <strain evidence="2 3">Pan44</strain>
    </source>
</reference>
<proteinExistence type="predicted"/>
<dbReference type="InParanoid" id="A0A517SF78"/>
<dbReference type="RefSeq" id="WP_145030621.1">
    <property type="nucleotide sequence ID" value="NZ_CP036271.1"/>
</dbReference>
<sequence>MIASTKPTRRVRTALKAHEQPQSPVQPQNAAPDVAELRALEMMNAGDSLDGWRSLPASTRLYIRKALAEMSWDEDAGDRHTGDAVPMIVCGLFALGVQCAELLAGRTLAEL</sequence>
<dbReference type="KEGG" id="ccos:Pan44_28320"/>
<dbReference type="OrthoDB" id="9808822at2"/>
<dbReference type="AlphaFoldDB" id="A0A517SF78"/>
<evidence type="ECO:0000256" key="1">
    <source>
        <dbReference type="SAM" id="MobiDB-lite"/>
    </source>
</evidence>
<organism evidence="2 3">
    <name type="scientific">Caulifigura coniformis</name>
    <dbReference type="NCBI Taxonomy" id="2527983"/>
    <lineage>
        <taxon>Bacteria</taxon>
        <taxon>Pseudomonadati</taxon>
        <taxon>Planctomycetota</taxon>
        <taxon>Planctomycetia</taxon>
        <taxon>Planctomycetales</taxon>
        <taxon>Planctomycetaceae</taxon>
        <taxon>Caulifigura</taxon>
    </lineage>
</organism>
<keyword evidence="3" id="KW-1185">Reference proteome</keyword>
<protein>
    <submittedName>
        <fullName evidence="2">Uncharacterized protein</fullName>
    </submittedName>
</protein>
<feature type="region of interest" description="Disordered" evidence="1">
    <location>
        <begin position="1"/>
        <end position="30"/>
    </location>
</feature>
<dbReference type="EMBL" id="CP036271">
    <property type="protein sequence ID" value="QDT54794.1"/>
    <property type="molecule type" value="Genomic_DNA"/>
</dbReference>